<accession>A0A9P1J345</accession>
<protein>
    <submittedName>
        <fullName evidence="1">Uncharacterized protein</fullName>
    </submittedName>
</protein>
<comment type="caution">
    <text evidence="1">The sequence shown here is derived from an EMBL/GenBank/DDBJ whole genome shotgun (WGS) entry which is preliminary data.</text>
</comment>
<name>A0A9P1J345_9PELO</name>
<reference evidence="1" key="1">
    <citation type="submission" date="2022-11" db="EMBL/GenBank/DDBJ databases">
        <authorList>
            <person name="Kikuchi T."/>
        </authorList>
    </citation>
    <scope>NUCLEOTIDE SEQUENCE</scope>
    <source>
        <strain evidence="1">PS1010</strain>
    </source>
</reference>
<keyword evidence="2" id="KW-1185">Reference proteome</keyword>
<dbReference type="EMBL" id="CANHGI010000006">
    <property type="protein sequence ID" value="CAI5454815.1"/>
    <property type="molecule type" value="Genomic_DNA"/>
</dbReference>
<proteinExistence type="predicted"/>
<dbReference type="Proteomes" id="UP001152747">
    <property type="component" value="Unassembled WGS sequence"/>
</dbReference>
<dbReference type="AlphaFoldDB" id="A0A9P1J345"/>
<gene>
    <name evidence="1" type="ORF">CAMP_LOCUS17452</name>
</gene>
<sequence length="84" mass="9812">MSDSNGVREDEVEQCRGLLTVFRRIFCSMLRGHFEPEYFEMETVDLLYNRTVDQVNEPIAKAIYELINSSDGETDVESDYESDY</sequence>
<evidence type="ECO:0000313" key="2">
    <source>
        <dbReference type="Proteomes" id="UP001152747"/>
    </source>
</evidence>
<evidence type="ECO:0000313" key="1">
    <source>
        <dbReference type="EMBL" id="CAI5454815.1"/>
    </source>
</evidence>
<organism evidence="1 2">
    <name type="scientific">Caenorhabditis angaria</name>
    <dbReference type="NCBI Taxonomy" id="860376"/>
    <lineage>
        <taxon>Eukaryota</taxon>
        <taxon>Metazoa</taxon>
        <taxon>Ecdysozoa</taxon>
        <taxon>Nematoda</taxon>
        <taxon>Chromadorea</taxon>
        <taxon>Rhabditida</taxon>
        <taxon>Rhabditina</taxon>
        <taxon>Rhabditomorpha</taxon>
        <taxon>Rhabditoidea</taxon>
        <taxon>Rhabditidae</taxon>
        <taxon>Peloderinae</taxon>
        <taxon>Caenorhabditis</taxon>
    </lineage>
</organism>